<feature type="compositionally biased region" description="Acidic residues" evidence="5">
    <location>
        <begin position="31"/>
        <end position="44"/>
    </location>
</feature>
<protein>
    <submittedName>
        <fullName evidence="6">Uncharacterized protein</fullName>
    </submittedName>
</protein>
<dbReference type="FunFam" id="2.130.10.10:FF:000557">
    <property type="entry name" value="WD repeat protein"/>
    <property type="match status" value="1"/>
</dbReference>
<proteinExistence type="inferred from homology"/>
<dbReference type="InterPro" id="IPR001680">
    <property type="entry name" value="WD40_rpt"/>
</dbReference>
<dbReference type="SMART" id="SM00320">
    <property type="entry name" value="WD40"/>
    <property type="match status" value="6"/>
</dbReference>
<feature type="region of interest" description="Disordered" evidence="5">
    <location>
        <begin position="135"/>
        <end position="158"/>
    </location>
</feature>
<evidence type="ECO:0000313" key="6">
    <source>
        <dbReference type="EMBL" id="GAX82117.1"/>
    </source>
</evidence>
<dbReference type="PRINTS" id="PR00320">
    <property type="entry name" value="GPROTEINBRPT"/>
</dbReference>
<evidence type="ECO:0000256" key="5">
    <source>
        <dbReference type="SAM" id="MobiDB-lite"/>
    </source>
</evidence>
<comment type="similarity">
    <text evidence="3">Belongs to the WD repeat LEC14B family.</text>
</comment>
<dbReference type="InterPro" id="IPR051859">
    <property type="entry name" value="DCAF"/>
</dbReference>
<dbReference type="AlphaFoldDB" id="A0A250XGB4"/>
<dbReference type="PANTHER" id="PTHR19847:SF7">
    <property type="entry name" value="DDB1- AND CUL4-ASSOCIATED FACTOR 11"/>
    <property type="match status" value="1"/>
</dbReference>
<evidence type="ECO:0000256" key="2">
    <source>
        <dbReference type="ARBA" id="ARBA00022737"/>
    </source>
</evidence>
<dbReference type="STRING" id="1157962.A0A250XGB4"/>
<feature type="compositionally biased region" description="Acidic residues" evidence="5">
    <location>
        <begin position="71"/>
        <end position="112"/>
    </location>
</feature>
<feature type="repeat" description="WD" evidence="4">
    <location>
        <begin position="543"/>
        <end position="577"/>
    </location>
</feature>
<dbReference type="Pfam" id="PF00400">
    <property type="entry name" value="WD40"/>
    <property type="match status" value="5"/>
</dbReference>
<reference evidence="6 7" key="1">
    <citation type="submission" date="2017-08" db="EMBL/GenBank/DDBJ databases">
        <title>Acidophilic green algal genome provides insights into adaptation to an acidic environment.</title>
        <authorList>
            <person name="Hirooka S."/>
            <person name="Hirose Y."/>
            <person name="Kanesaki Y."/>
            <person name="Higuchi S."/>
            <person name="Fujiwara T."/>
            <person name="Onuma R."/>
            <person name="Era A."/>
            <person name="Ohbayashi R."/>
            <person name="Uzuka A."/>
            <person name="Nozaki H."/>
            <person name="Yoshikawa H."/>
            <person name="Miyagishima S.Y."/>
        </authorList>
    </citation>
    <scope>NUCLEOTIDE SEQUENCE [LARGE SCALE GENOMIC DNA]</scope>
    <source>
        <strain evidence="6 7">NIES-2499</strain>
    </source>
</reference>
<evidence type="ECO:0000256" key="4">
    <source>
        <dbReference type="PROSITE-ProRule" id="PRU00221"/>
    </source>
</evidence>
<feature type="repeat" description="WD" evidence="4">
    <location>
        <begin position="643"/>
        <end position="672"/>
    </location>
</feature>
<dbReference type="PROSITE" id="PS50294">
    <property type="entry name" value="WD_REPEATS_REGION"/>
    <property type="match status" value="2"/>
</dbReference>
<dbReference type="InterPro" id="IPR015943">
    <property type="entry name" value="WD40/YVTN_repeat-like_dom_sf"/>
</dbReference>
<comment type="caution">
    <text evidence="6">The sequence shown here is derived from an EMBL/GenBank/DDBJ whole genome shotgun (WGS) entry which is preliminary data.</text>
</comment>
<dbReference type="Proteomes" id="UP000232323">
    <property type="component" value="Unassembled WGS sequence"/>
</dbReference>
<dbReference type="PANTHER" id="PTHR19847">
    <property type="entry name" value="DDB1- AND CUL4-ASSOCIATED FACTOR 11"/>
    <property type="match status" value="1"/>
</dbReference>
<dbReference type="PROSITE" id="PS50082">
    <property type="entry name" value="WD_REPEATS_2"/>
    <property type="match status" value="4"/>
</dbReference>
<feature type="region of interest" description="Disordered" evidence="5">
    <location>
        <begin position="705"/>
        <end position="726"/>
    </location>
</feature>
<dbReference type="EMBL" id="BEGY01000075">
    <property type="protein sequence ID" value="GAX82117.1"/>
    <property type="molecule type" value="Genomic_DNA"/>
</dbReference>
<name>A0A250XGB4_9CHLO</name>
<dbReference type="OrthoDB" id="63070at2759"/>
<dbReference type="InterPro" id="IPR036322">
    <property type="entry name" value="WD40_repeat_dom_sf"/>
</dbReference>
<feature type="repeat" description="WD" evidence="4">
    <location>
        <begin position="459"/>
        <end position="493"/>
    </location>
</feature>
<keyword evidence="2" id="KW-0677">Repeat</keyword>
<feature type="compositionally biased region" description="Basic and acidic residues" evidence="5">
    <location>
        <begin position="45"/>
        <end position="58"/>
    </location>
</feature>
<feature type="compositionally biased region" description="Basic and acidic residues" evidence="5">
    <location>
        <begin position="260"/>
        <end position="271"/>
    </location>
</feature>
<dbReference type="Gene3D" id="2.130.10.10">
    <property type="entry name" value="YVTN repeat-like/Quinoprotein amine dehydrogenase"/>
    <property type="match status" value="2"/>
</dbReference>
<feature type="region of interest" description="Disordered" evidence="5">
    <location>
        <begin position="1"/>
        <end position="117"/>
    </location>
</feature>
<dbReference type="GO" id="GO:0080008">
    <property type="term" value="C:Cul4-RING E3 ubiquitin ligase complex"/>
    <property type="evidence" value="ECO:0007669"/>
    <property type="project" value="TreeGrafter"/>
</dbReference>
<dbReference type="InterPro" id="IPR020472">
    <property type="entry name" value="WD40_PAC1"/>
</dbReference>
<dbReference type="GO" id="GO:0043161">
    <property type="term" value="P:proteasome-mediated ubiquitin-dependent protein catabolic process"/>
    <property type="evidence" value="ECO:0007669"/>
    <property type="project" value="TreeGrafter"/>
</dbReference>
<keyword evidence="1 4" id="KW-0853">WD repeat</keyword>
<dbReference type="FunFam" id="2.130.10.10:FF:000492">
    <property type="entry name" value="LEC14B homolog isoform X2"/>
    <property type="match status" value="1"/>
</dbReference>
<evidence type="ECO:0000256" key="3">
    <source>
        <dbReference type="ARBA" id="ARBA00061298"/>
    </source>
</evidence>
<keyword evidence="7" id="KW-1185">Reference proteome</keyword>
<evidence type="ECO:0000313" key="7">
    <source>
        <dbReference type="Proteomes" id="UP000232323"/>
    </source>
</evidence>
<accession>A0A250XGB4</accession>
<evidence type="ECO:0000256" key="1">
    <source>
        <dbReference type="ARBA" id="ARBA00022574"/>
    </source>
</evidence>
<feature type="compositionally biased region" description="Basic residues" evidence="5">
    <location>
        <begin position="1"/>
        <end position="10"/>
    </location>
</feature>
<feature type="compositionally biased region" description="Basic and acidic residues" evidence="5">
    <location>
        <begin position="227"/>
        <end position="238"/>
    </location>
</feature>
<feature type="region of interest" description="Disordered" evidence="5">
    <location>
        <begin position="199"/>
        <end position="284"/>
    </location>
</feature>
<sequence>MSVHRCRRNSRNNNTPHPHEISSHAVSDDNMSSEEFEDAVGDSDDDRHEMLSADFKDADELEDALIGPEYKEEDQENEAGDDEENEEKEEKEDDDDDDDDDEVEEEEDEDEGISTRLRSRSLASRALSFMLGLRNEDEDSSSRGDHLSRFKTLPQPPQPLKHELAWRLNAETTGINKRQCCGLPHLDKGRIMIRDEEYENAASPSRARNRPDGPLLTPAVPPTDTSVSKDGDRSDGRRNCKGNKPGVLGLAVKNSSCSGKGEEQSSEETRATRSASKKAKAETIQTPEIKCPDVRLLNTNHLLMKRELGLGDMPGFSKQALRHLQIGRPSTLPNHPQRRIESVSARAYIGQYSKDGTFFVAAFQDQRVKLYDVENGWTLRKDVRTRMCRWTVTDTTVSPDQRFVIYASISPVAHLVEVGNRYDSVVESISNVTEIHEALCFDMHASSEGQQRSMREFGIWSIKWSGDGREIIAGTNDERVYVYDMESSRVVAFVDGHDDDVNAVAYLDSTPNLIASGSDDNFVKIWDRRLIDQKGRCRPVGVLLGHTEGLTHLDAKGDGRYLISNCKDQTIKLWDLRCCMLSEQEAKTLSEGHGVPRFRWDYRWMQYPGFGYDVRHPQDKSIATFRGHEVRQTLIRAYFSPEFTTGQRYIYSGGMDGCVRMWDIVTGETVQKLSHHQTLVRDCSWHPYQPRLTTVSWDGSVVEWGPEDPDSKSIPKPGLDPMEDFY</sequence>
<dbReference type="SUPFAM" id="SSF50978">
    <property type="entry name" value="WD40 repeat-like"/>
    <property type="match status" value="1"/>
</dbReference>
<feature type="repeat" description="WD" evidence="4">
    <location>
        <begin position="494"/>
        <end position="527"/>
    </location>
</feature>
<gene>
    <name evidence="6" type="ORF">CEUSTIGMA_g9545.t1</name>
</gene>
<organism evidence="6 7">
    <name type="scientific">Chlamydomonas eustigma</name>
    <dbReference type="NCBI Taxonomy" id="1157962"/>
    <lineage>
        <taxon>Eukaryota</taxon>
        <taxon>Viridiplantae</taxon>
        <taxon>Chlorophyta</taxon>
        <taxon>core chlorophytes</taxon>
        <taxon>Chlorophyceae</taxon>
        <taxon>CS clade</taxon>
        <taxon>Chlamydomonadales</taxon>
        <taxon>Chlamydomonadaceae</taxon>
        <taxon>Chlamydomonas</taxon>
    </lineage>
</organism>